<dbReference type="AlphaFoldDB" id="A0AAP0MVX0"/>
<evidence type="ECO:0000259" key="8">
    <source>
        <dbReference type="Pfam" id="PF13839"/>
    </source>
</evidence>
<dbReference type="GO" id="GO:0016413">
    <property type="term" value="F:O-acetyltransferase activity"/>
    <property type="evidence" value="ECO:0007669"/>
    <property type="project" value="InterPro"/>
</dbReference>
<evidence type="ECO:0000256" key="3">
    <source>
        <dbReference type="ARBA" id="ARBA00022692"/>
    </source>
</evidence>
<comment type="caution">
    <text evidence="10">The sequence shown here is derived from an EMBL/GenBank/DDBJ whole genome shotgun (WGS) entry which is preliminary data.</text>
</comment>
<evidence type="ECO:0000256" key="5">
    <source>
        <dbReference type="ARBA" id="ARBA00022989"/>
    </source>
</evidence>
<keyword evidence="11" id="KW-1185">Reference proteome</keyword>
<evidence type="ECO:0000256" key="4">
    <source>
        <dbReference type="ARBA" id="ARBA00022968"/>
    </source>
</evidence>
<evidence type="ECO:0008006" key="12">
    <source>
        <dbReference type="Google" id="ProtNLM"/>
    </source>
</evidence>
<dbReference type="EMBL" id="JBCGBO010000002">
    <property type="protein sequence ID" value="KAK9221342.1"/>
    <property type="molecule type" value="Genomic_DNA"/>
</dbReference>
<keyword evidence="3 7" id="KW-0812">Transmembrane</keyword>
<accession>A0AAP0MVX0</accession>
<dbReference type="GO" id="GO:0016020">
    <property type="term" value="C:membrane"/>
    <property type="evidence" value="ECO:0007669"/>
    <property type="project" value="UniProtKB-SubCell"/>
</dbReference>
<name>A0AAP0MVX0_9ROSI</name>
<keyword evidence="6 7" id="KW-0472">Membrane</keyword>
<dbReference type="PANTHER" id="PTHR32285:SF28">
    <property type="entry name" value="XYLOGLUCAN O-ACETYLTRANSFERASE 2"/>
    <property type="match status" value="1"/>
</dbReference>
<dbReference type="InterPro" id="IPR029962">
    <property type="entry name" value="TBL"/>
</dbReference>
<feature type="domain" description="Trichome birefringence-like N-terminal" evidence="9">
    <location>
        <begin position="70"/>
        <end position="123"/>
    </location>
</feature>
<sequence>MKSSSSSSLSQDKFYINAHGGMGRLGSFLFYSLALTTVFSFFLLFSPNSVKILPKSSVHYDQGREKIDVEECDLFKGRWVPDFRGSQYTNWSCPTIPVSKNCFRHGRKDTDFLNWRWKPHNCDLPRFDAKQFLAFVRGKKLAFIGDSVARNHMESLLCLLSQEEVPIDAYKDSEDRHRIWYFADHDFTLSILWSKFLVLGEERVINGSSSGIYDLYLDKVDNRWASDLPYVDYAIISTAHWFFRPIHVHEGGKVIGCVFCNEPNVPPMDPLDAIGLAFRAILRYISQCKQCNKRKMLALFRTFSPAHFEHGAWDTGGSCNRTSPFSEKDIDYLGDFRWKLRNVQVREIERAREEAADGNKMFGVLDVTMAMLMRPDGHPGAFWDNKYMKGYNDCVHWCLPGPIDVWNDLLIQVLTKVGAGG</sequence>
<proteinExistence type="inferred from homology"/>
<gene>
    <name evidence="10" type="ORF">WN944_009768</name>
</gene>
<dbReference type="InterPro" id="IPR025846">
    <property type="entry name" value="TBL_N"/>
</dbReference>
<evidence type="ECO:0000313" key="10">
    <source>
        <dbReference type="EMBL" id="KAK9221342.1"/>
    </source>
</evidence>
<evidence type="ECO:0000256" key="6">
    <source>
        <dbReference type="ARBA" id="ARBA00023136"/>
    </source>
</evidence>
<organism evidence="10 11">
    <name type="scientific">Citrus x changshan-huyou</name>
    <dbReference type="NCBI Taxonomy" id="2935761"/>
    <lineage>
        <taxon>Eukaryota</taxon>
        <taxon>Viridiplantae</taxon>
        <taxon>Streptophyta</taxon>
        <taxon>Embryophyta</taxon>
        <taxon>Tracheophyta</taxon>
        <taxon>Spermatophyta</taxon>
        <taxon>Magnoliopsida</taxon>
        <taxon>eudicotyledons</taxon>
        <taxon>Gunneridae</taxon>
        <taxon>Pentapetalae</taxon>
        <taxon>rosids</taxon>
        <taxon>malvids</taxon>
        <taxon>Sapindales</taxon>
        <taxon>Rutaceae</taxon>
        <taxon>Aurantioideae</taxon>
        <taxon>Citrus</taxon>
    </lineage>
</organism>
<reference evidence="10 11" key="1">
    <citation type="submission" date="2024-05" db="EMBL/GenBank/DDBJ databases">
        <title>Haplotype-resolved chromosome-level genome assembly of Huyou (Citrus changshanensis).</title>
        <authorList>
            <person name="Miao C."/>
            <person name="Chen W."/>
            <person name="Wu Y."/>
            <person name="Wang L."/>
            <person name="Zhao S."/>
            <person name="Grierson D."/>
            <person name="Xu C."/>
            <person name="Chen K."/>
        </authorList>
    </citation>
    <scope>NUCLEOTIDE SEQUENCE [LARGE SCALE GENOMIC DNA]</scope>
    <source>
        <strain evidence="10">01-14</strain>
        <tissue evidence="10">Leaf</tissue>
    </source>
</reference>
<dbReference type="Proteomes" id="UP001428341">
    <property type="component" value="Unassembled WGS sequence"/>
</dbReference>
<dbReference type="PANTHER" id="PTHR32285">
    <property type="entry name" value="PROTEIN TRICHOME BIREFRINGENCE-LIKE 9-RELATED"/>
    <property type="match status" value="1"/>
</dbReference>
<protein>
    <recommendedName>
        <fullName evidence="12">Trichome birefringence-like N-terminal domain-containing protein</fullName>
    </recommendedName>
</protein>
<dbReference type="Pfam" id="PF14416">
    <property type="entry name" value="PMR5N"/>
    <property type="match status" value="1"/>
</dbReference>
<keyword evidence="5 7" id="KW-1133">Transmembrane helix</keyword>
<dbReference type="GO" id="GO:0005794">
    <property type="term" value="C:Golgi apparatus"/>
    <property type="evidence" value="ECO:0007669"/>
    <property type="project" value="TreeGrafter"/>
</dbReference>
<comment type="similarity">
    <text evidence="2">Belongs to the PC-esterase family. TBL subfamily.</text>
</comment>
<comment type="subcellular location">
    <subcellularLocation>
        <location evidence="1">Membrane</location>
        <topology evidence="1">Single-pass membrane protein</topology>
    </subcellularLocation>
</comment>
<evidence type="ECO:0000259" key="9">
    <source>
        <dbReference type="Pfam" id="PF14416"/>
    </source>
</evidence>
<dbReference type="InterPro" id="IPR026057">
    <property type="entry name" value="TBL_C"/>
</dbReference>
<keyword evidence="4" id="KW-0735">Signal-anchor</keyword>
<evidence type="ECO:0000256" key="7">
    <source>
        <dbReference type="SAM" id="Phobius"/>
    </source>
</evidence>
<dbReference type="Pfam" id="PF13839">
    <property type="entry name" value="PC-Esterase"/>
    <property type="match status" value="1"/>
</dbReference>
<feature type="transmembrane region" description="Helical" evidence="7">
    <location>
        <begin position="21"/>
        <end position="45"/>
    </location>
</feature>
<feature type="domain" description="Trichome birefringence-like C-terminal" evidence="8">
    <location>
        <begin position="124"/>
        <end position="412"/>
    </location>
</feature>
<evidence type="ECO:0000256" key="2">
    <source>
        <dbReference type="ARBA" id="ARBA00007727"/>
    </source>
</evidence>
<evidence type="ECO:0000313" key="11">
    <source>
        <dbReference type="Proteomes" id="UP001428341"/>
    </source>
</evidence>
<evidence type="ECO:0000256" key="1">
    <source>
        <dbReference type="ARBA" id="ARBA00004167"/>
    </source>
</evidence>